<dbReference type="InterPro" id="IPR023214">
    <property type="entry name" value="HAD_sf"/>
</dbReference>
<dbReference type="Pfam" id="PF13419">
    <property type="entry name" value="HAD_2"/>
    <property type="match status" value="1"/>
</dbReference>
<dbReference type="Gene3D" id="3.40.50.1000">
    <property type="entry name" value="HAD superfamily/HAD-like"/>
    <property type="match status" value="1"/>
</dbReference>
<dbReference type="InterPro" id="IPR006439">
    <property type="entry name" value="HAD-SF_hydro_IA"/>
</dbReference>
<dbReference type="PANTHER" id="PTHR47478">
    <property type="match status" value="1"/>
</dbReference>
<dbReference type="Gene3D" id="1.10.150.240">
    <property type="entry name" value="Putative phosphatase, domain 2"/>
    <property type="match status" value="1"/>
</dbReference>
<dbReference type="SFLD" id="SFLDG01129">
    <property type="entry name" value="C1.5:_HAD__Beta-PGM__Phosphata"/>
    <property type="match status" value="1"/>
</dbReference>
<organism evidence="1 2">
    <name type="scientific">Tenacibaculum aiptasiae</name>
    <dbReference type="NCBI Taxonomy" id="426481"/>
    <lineage>
        <taxon>Bacteria</taxon>
        <taxon>Pseudomonadati</taxon>
        <taxon>Bacteroidota</taxon>
        <taxon>Flavobacteriia</taxon>
        <taxon>Flavobacteriales</taxon>
        <taxon>Flavobacteriaceae</taxon>
        <taxon>Tenacibaculum</taxon>
    </lineage>
</organism>
<comment type="caution">
    <text evidence="1">The sequence shown here is derived from an EMBL/GenBank/DDBJ whole genome shotgun (WGS) entry which is preliminary data.</text>
</comment>
<keyword evidence="2" id="KW-1185">Reference proteome</keyword>
<evidence type="ECO:0000313" key="2">
    <source>
        <dbReference type="Proteomes" id="UP000467305"/>
    </source>
</evidence>
<dbReference type="AlphaFoldDB" id="A0A7J5ACB3"/>
<dbReference type="Proteomes" id="UP000467305">
    <property type="component" value="Unassembled WGS sequence"/>
</dbReference>
<dbReference type="InterPro" id="IPR023198">
    <property type="entry name" value="PGP-like_dom2"/>
</dbReference>
<dbReference type="InterPro" id="IPR041492">
    <property type="entry name" value="HAD_2"/>
</dbReference>
<dbReference type="SUPFAM" id="SSF56784">
    <property type="entry name" value="HAD-like"/>
    <property type="match status" value="1"/>
</dbReference>
<dbReference type="EMBL" id="WAAU01000024">
    <property type="protein sequence ID" value="KAB1155216.1"/>
    <property type="molecule type" value="Genomic_DNA"/>
</dbReference>
<dbReference type="InterPro" id="IPR011951">
    <property type="entry name" value="HAD-SF_hydro_IA_YjjG/PynA"/>
</dbReference>
<dbReference type="PANTHER" id="PTHR47478:SF1">
    <property type="entry name" value="PYRIMIDINE 5'-NUCLEOTIDASE YJJG"/>
    <property type="match status" value="1"/>
</dbReference>
<dbReference type="InterPro" id="IPR052550">
    <property type="entry name" value="Pyrimidine_5'-ntase_YjjG"/>
</dbReference>
<dbReference type="OrthoDB" id="9802350at2"/>
<dbReference type="NCBIfam" id="TIGR02254">
    <property type="entry name" value="YjjG_YfnB"/>
    <property type="match status" value="1"/>
</dbReference>
<sequence length="225" mass="26625">MDIKHIFFDLDHTLWDFDRNSKLTFEQIFEEQNINIQIDKFLEIYMPINLKYWRLFRENKILKKDLRYKRLKEAFDVLNYNASDDLINKISEDYIKYLPNNNYLFEGTIEILDYLIEKYELHIITNGFEEVQNVKLKKSGIDKYFNKVITSECIGVKKPDPKIFEYALKQANALADNSMMIGDSYEADVLGAMNVGMSTIHFVNENDIDNRVTSINSLAQLKQYL</sequence>
<dbReference type="SFLD" id="SFLDG01135">
    <property type="entry name" value="C1.5.6:_HAD__Beta-PGM__Phospha"/>
    <property type="match status" value="1"/>
</dbReference>
<dbReference type="PRINTS" id="PR00413">
    <property type="entry name" value="HADHALOGNASE"/>
</dbReference>
<accession>A0A7J5ACB3</accession>
<dbReference type="SFLD" id="SFLDS00003">
    <property type="entry name" value="Haloacid_Dehalogenase"/>
    <property type="match status" value="1"/>
</dbReference>
<name>A0A7J5ACB3_9FLAO</name>
<gene>
    <name evidence="1" type="ORF">F7018_12115</name>
</gene>
<reference evidence="1 2" key="1">
    <citation type="submission" date="2019-09" db="EMBL/GenBank/DDBJ databases">
        <authorList>
            <person name="Cao W.R."/>
        </authorList>
    </citation>
    <scope>NUCLEOTIDE SEQUENCE [LARGE SCALE GENOMIC DNA]</scope>
    <source>
        <strain evidence="2">a4</strain>
    </source>
</reference>
<evidence type="ECO:0000313" key="1">
    <source>
        <dbReference type="EMBL" id="KAB1155216.1"/>
    </source>
</evidence>
<dbReference type="RefSeq" id="WP_150900326.1">
    <property type="nucleotide sequence ID" value="NZ_WAAU01000024.1"/>
</dbReference>
<proteinExistence type="predicted"/>
<protein>
    <submittedName>
        <fullName evidence="1">Noncanonical pyrimidine nucleotidase, YjjG family</fullName>
    </submittedName>
</protein>
<dbReference type="InterPro" id="IPR036412">
    <property type="entry name" value="HAD-like_sf"/>
</dbReference>
<dbReference type="NCBIfam" id="TIGR01549">
    <property type="entry name" value="HAD-SF-IA-v1"/>
    <property type="match status" value="1"/>
</dbReference>
<dbReference type="GO" id="GO:0008253">
    <property type="term" value="F:5'-nucleotidase activity"/>
    <property type="evidence" value="ECO:0007669"/>
    <property type="project" value="InterPro"/>
</dbReference>